<dbReference type="PANTHER" id="PTHR11079">
    <property type="entry name" value="CYTOSINE DEAMINASE FAMILY MEMBER"/>
    <property type="match status" value="1"/>
</dbReference>
<dbReference type="NCBIfam" id="NF008113">
    <property type="entry name" value="PRK10860.1"/>
    <property type="match status" value="1"/>
</dbReference>
<dbReference type="PROSITE" id="PS51747">
    <property type="entry name" value="CYT_DCMP_DEAMINASES_2"/>
    <property type="match status" value="1"/>
</dbReference>
<sequence>MKRPAIIDRSQDERFMREALALAAEGAARGEVPVGAVLVVDGEIVGRGFNCPISGHDPSAHAEMVAIRDAARHLANYRLVGSTLYVTLEPCSMCAGLIVHSRVGRLVYGASEPKAGVVQSRGRFFEQDFLNHRLAVEGGVLAEACGTILSDFFRARRRKATPDAAPPAADSAGG</sequence>
<dbReference type="Proteomes" id="UP000243063">
    <property type="component" value="Chromosome I"/>
</dbReference>
<comment type="similarity">
    <text evidence="1">Belongs to the cytidine and deoxycytidylate deaminase family. ADAT2 subfamily.</text>
</comment>
<dbReference type="InterPro" id="IPR028883">
    <property type="entry name" value="tRNA_aden_deaminase"/>
</dbReference>
<feature type="active site" description="Proton donor" evidence="8">
    <location>
        <position position="63"/>
    </location>
</feature>
<dbReference type="EMBL" id="LT629780">
    <property type="protein sequence ID" value="SDU16936.1"/>
    <property type="molecule type" value="Genomic_DNA"/>
</dbReference>
<dbReference type="HAMAP" id="MF_00972">
    <property type="entry name" value="tRNA_aden_deaminase"/>
    <property type="match status" value="1"/>
</dbReference>
<feature type="domain" description="CMP/dCMP-type deaminase" evidence="9">
    <location>
        <begin position="10"/>
        <end position="137"/>
    </location>
</feature>
<accession>A0A1H2GB19</accession>
<dbReference type="GO" id="GO:0052717">
    <property type="term" value="F:tRNA-specific adenosine-34 deaminase activity"/>
    <property type="evidence" value="ECO:0007669"/>
    <property type="project" value="UniProtKB-UniRule"/>
</dbReference>
<comment type="subunit">
    <text evidence="2 8">Homodimer.</text>
</comment>
<dbReference type="Gene3D" id="3.40.140.10">
    <property type="entry name" value="Cytidine Deaminase, domain 2"/>
    <property type="match status" value="1"/>
</dbReference>
<proteinExistence type="inferred from homology"/>
<evidence type="ECO:0000313" key="11">
    <source>
        <dbReference type="Proteomes" id="UP000243063"/>
    </source>
</evidence>
<reference evidence="11" key="1">
    <citation type="submission" date="2016-10" db="EMBL/GenBank/DDBJ databases">
        <authorList>
            <person name="Varghese N."/>
            <person name="Submissions S."/>
        </authorList>
    </citation>
    <scope>NUCLEOTIDE SEQUENCE [LARGE SCALE GENOMIC DNA]</scope>
    <source>
        <strain evidence="11">CCTCC 2012022</strain>
    </source>
</reference>
<evidence type="ECO:0000256" key="8">
    <source>
        <dbReference type="HAMAP-Rule" id="MF_00972"/>
    </source>
</evidence>
<name>A0A1H2GB19_9GAMM</name>
<dbReference type="AlphaFoldDB" id="A0A1H2GB19"/>
<evidence type="ECO:0000256" key="2">
    <source>
        <dbReference type="ARBA" id="ARBA00011738"/>
    </source>
</evidence>
<keyword evidence="3 8" id="KW-0819">tRNA processing</keyword>
<gene>
    <name evidence="8" type="primary">tadA</name>
    <name evidence="10" type="ORF">SAMN05216580_1694</name>
</gene>
<comment type="function">
    <text evidence="8">Catalyzes the deamination of adenosine to inosine at the wobble position 34 of tRNA(Arg2).</text>
</comment>
<evidence type="ECO:0000256" key="5">
    <source>
        <dbReference type="ARBA" id="ARBA00022801"/>
    </source>
</evidence>
<feature type="binding site" evidence="8">
    <location>
        <position position="91"/>
    </location>
    <ligand>
        <name>Zn(2+)</name>
        <dbReference type="ChEBI" id="CHEBI:29105"/>
        <note>catalytic</note>
    </ligand>
</feature>
<evidence type="ECO:0000256" key="4">
    <source>
        <dbReference type="ARBA" id="ARBA00022723"/>
    </source>
</evidence>
<evidence type="ECO:0000256" key="3">
    <source>
        <dbReference type="ARBA" id="ARBA00022694"/>
    </source>
</evidence>
<dbReference type="InterPro" id="IPR016193">
    <property type="entry name" value="Cytidine_deaminase-like"/>
</dbReference>
<dbReference type="OrthoDB" id="9802676at2"/>
<dbReference type="PANTHER" id="PTHR11079:SF202">
    <property type="entry name" value="TRNA-SPECIFIC ADENOSINE DEAMINASE"/>
    <property type="match status" value="1"/>
</dbReference>
<evidence type="ECO:0000256" key="6">
    <source>
        <dbReference type="ARBA" id="ARBA00022833"/>
    </source>
</evidence>
<dbReference type="InterPro" id="IPR002125">
    <property type="entry name" value="CMP_dCMP_dom"/>
</dbReference>
<feature type="binding site" evidence="8">
    <location>
        <position position="94"/>
    </location>
    <ligand>
        <name>Zn(2+)</name>
        <dbReference type="ChEBI" id="CHEBI:29105"/>
        <note>catalytic</note>
    </ligand>
</feature>
<feature type="binding site" evidence="8">
    <location>
        <position position="61"/>
    </location>
    <ligand>
        <name>Zn(2+)</name>
        <dbReference type="ChEBI" id="CHEBI:29105"/>
        <note>catalytic</note>
    </ligand>
</feature>
<dbReference type="RefSeq" id="WP_090213587.1">
    <property type="nucleotide sequence ID" value="NZ_LT629780.1"/>
</dbReference>
<dbReference type="FunFam" id="3.40.140.10:FF:000005">
    <property type="entry name" value="tRNA-specific adenosine deaminase"/>
    <property type="match status" value="1"/>
</dbReference>
<dbReference type="GO" id="GO:0008270">
    <property type="term" value="F:zinc ion binding"/>
    <property type="evidence" value="ECO:0007669"/>
    <property type="project" value="UniProtKB-UniRule"/>
</dbReference>
<dbReference type="GO" id="GO:0002100">
    <property type="term" value="P:tRNA wobble adenosine to inosine editing"/>
    <property type="evidence" value="ECO:0007669"/>
    <property type="project" value="UniProtKB-UniRule"/>
</dbReference>
<dbReference type="EC" id="3.5.4.33" evidence="8"/>
<keyword evidence="5 8" id="KW-0378">Hydrolase</keyword>
<keyword evidence="11" id="KW-1185">Reference proteome</keyword>
<protein>
    <recommendedName>
        <fullName evidence="8">tRNA-specific adenosine deaminase</fullName>
        <ecNumber evidence="8">3.5.4.33</ecNumber>
    </recommendedName>
</protein>
<dbReference type="Pfam" id="PF00383">
    <property type="entry name" value="dCMP_cyt_deam_1"/>
    <property type="match status" value="1"/>
</dbReference>
<organism evidence="10 11">
    <name type="scientific">Geopseudomonas guangdongensis</name>
    <dbReference type="NCBI Taxonomy" id="1245526"/>
    <lineage>
        <taxon>Bacteria</taxon>
        <taxon>Pseudomonadati</taxon>
        <taxon>Pseudomonadota</taxon>
        <taxon>Gammaproteobacteria</taxon>
        <taxon>Pseudomonadales</taxon>
        <taxon>Pseudomonadaceae</taxon>
        <taxon>Geopseudomonas</taxon>
    </lineage>
</organism>
<comment type="cofactor">
    <cofactor evidence="8">
        <name>Zn(2+)</name>
        <dbReference type="ChEBI" id="CHEBI:29105"/>
    </cofactor>
    <text evidence="8">Binds 1 zinc ion per subunit.</text>
</comment>
<evidence type="ECO:0000313" key="10">
    <source>
        <dbReference type="EMBL" id="SDU16936.1"/>
    </source>
</evidence>
<evidence type="ECO:0000259" key="9">
    <source>
        <dbReference type="PROSITE" id="PS51747"/>
    </source>
</evidence>
<keyword evidence="6 8" id="KW-0862">Zinc</keyword>
<evidence type="ECO:0000256" key="1">
    <source>
        <dbReference type="ARBA" id="ARBA00010669"/>
    </source>
</evidence>
<dbReference type="CDD" id="cd01285">
    <property type="entry name" value="nucleoside_deaminase"/>
    <property type="match status" value="1"/>
</dbReference>
<dbReference type="PROSITE" id="PS00903">
    <property type="entry name" value="CYT_DCMP_DEAMINASES_1"/>
    <property type="match status" value="1"/>
</dbReference>
<dbReference type="STRING" id="1245526.SAMN05216580_1694"/>
<evidence type="ECO:0000256" key="7">
    <source>
        <dbReference type="ARBA" id="ARBA00048045"/>
    </source>
</evidence>
<dbReference type="SUPFAM" id="SSF53927">
    <property type="entry name" value="Cytidine deaminase-like"/>
    <property type="match status" value="1"/>
</dbReference>
<comment type="catalytic activity">
    <reaction evidence="7 8">
        <text>adenosine(34) in tRNA + H2O + H(+) = inosine(34) in tRNA + NH4(+)</text>
        <dbReference type="Rhea" id="RHEA:43168"/>
        <dbReference type="Rhea" id="RHEA-COMP:10373"/>
        <dbReference type="Rhea" id="RHEA-COMP:10374"/>
        <dbReference type="ChEBI" id="CHEBI:15377"/>
        <dbReference type="ChEBI" id="CHEBI:15378"/>
        <dbReference type="ChEBI" id="CHEBI:28938"/>
        <dbReference type="ChEBI" id="CHEBI:74411"/>
        <dbReference type="ChEBI" id="CHEBI:82852"/>
        <dbReference type="EC" id="3.5.4.33"/>
    </reaction>
</comment>
<dbReference type="InterPro" id="IPR016192">
    <property type="entry name" value="APOBEC/CMP_deaminase_Zn-bd"/>
</dbReference>
<keyword evidence="4 8" id="KW-0479">Metal-binding</keyword>